<keyword evidence="4" id="KW-1185">Reference proteome</keyword>
<evidence type="ECO:0000256" key="1">
    <source>
        <dbReference type="SAM" id="MobiDB-lite"/>
    </source>
</evidence>
<reference evidence="3" key="3">
    <citation type="submission" date="2018-08" db="UniProtKB">
        <authorList>
            <consortium name="EnsemblPlants"/>
        </authorList>
    </citation>
    <scope>IDENTIFICATION</scope>
    <source>
        <strain evidence="3">cv. Bd21</strain>
    </source>
</reference>
<sequence length="125" mass="13958">MEHPSPSSLPPPRRRPAPLSSPPRVRARSPNPSFRPLNPLLVPASDGVGWLDFLQERRAGLARPLRSLELPVVSRGANSSAWHSLLSMHPLNMGFSEYWTLYIWVSLSSHETTKAKGDVSPNLMW</sequence>
<dbReference type="Gramene" id="KQJ88148">
    <property type="protein sequence ID" value="KQJ88148"/>
    <property type="gene ID" value="BRADI_4g16024v3"/>
</dbReference>
<feature type="region of interest" description="Disordered" evidence="1">
    <location>
        <begin position="1"/>
        <end position="38"/>
    </location>
</feature>
<name>A0A0Q3EPD7_BRADI</name>
<proteinExistence type="predicted"/>
<dbReference type="EnsemblPlants" id="KQJ88148">
    <property type="protein sequence ID" value="KQJ88148"/>
    <property type="gene ID" value="BRADI_4g16024v3"/>
</dbReference>
<dbReference type="AlphaFoldDB" id="A0A0Q3EPD7"/>
<feature type="compositionally biased region" description="Low complexity" evidence="1">
    <location>
        <begin position="22"/>
        <end position="32"/>
    </location>
</feature>
<dbReference type="InParanoid" id="A0A0Q3EPD7"/>
<accession>A0A0Q3EPD7</accession>
<dbReference type="EMBL" id="CM000883">
    <property type="protein sequence ID" value="KQJ88148.1"/>
    <property type="molecule type" value="Genomic_DNA"/>
</dbReference>
<evidence type="ECO:0000313" key="3">
    <source>
        <dbReference type="EnsemblPlants" id="KQJ88148"/>
    </source>
</evidence>
<gene>
    <name evidence="2" type="ORF">BRADI_4g16024v3</name>
</gene>
<reference evidence="2" key="2">
    <citation type="submission" date="2017-06" db="EMBL/GenBank/DDBJ databases">
        <title>WGS assembly of Brachypodium distachyon.</title>
        <authorList>
            <consortium name="The International Brachypodium Initiative"/>
            <person name="Lucas S."/>
            <person name="Harmon-Smith M."/>
            <person name="Lail K."/>
            <person name="Tice H."/>
            <person name="Grimwood J."/>
            <person name="Bruce D."/>
            <person name="Barry K."/>
            <person name="Shu S."/>
            <person name="Lindquist E."/>
            <person name="Wang M."/>
            <person name="Pitluck S."/>
            <person name="Vogel J.P."/>
            <person name="Garvin D.F."/>
            <person name="Mockler T.C."/>
            <person name="Schmutz J."/>
            <person name="Rokhsar D."/>
            <person name="Bevan M.W."/>
        </authorList>
    </citation>
    <scope>NUCLEOTIDE SEQUENCE</scope>
    <source>
        <strain evidence="2">Bd21</strain>
    </source>
</reference>
<protein>
    <submittedName>
        <fullName evidence="2 3">Uncharacterized protein</fullName>
    </submittedName>
</protein>
<evidence type="ECO:0000313" key="4">
    <source>
        <dbReference type="Proteomes" id="UP000008810"/>
    </source>
</evidence>
<reference evidence="2 3" key="1">
    <citation type="journal article" date="2010" name="Nature">
        <title>Genome sequencing and analysis of the model grass Brachypodium distachyon.</title>
        <authorList>
            <consortium name="International Brachypodium Initiative"/>
        </authorList>
    </citation>
    <scope>NUCLEOTIDE SEQUENCE [LARGE SCALE GENOMIC DNA]</scope>
    <source>
        <strain evidence="2 3">Bd21</strain>
    </source>
</reference>
<dbReference type="Proteomes" id="UP000008810">
    <property type="component" value="Chromosome 4"/>
</dbReference>
<organism evidence="2">
    <name type="scientific">Brachypodium distachyon</name>
    <name type="common">Purple false brome</name>
    <name type="synonym">Trachynia distachya</name>
    <dbReference type="NCBI Taxonomy" id="15368"/>
    <lineage>
        <taxon>Eukaryota</taxon>
        <taxon>Viridiplantae</taxon>
        <taxon>Streptophyta</taxon>
        <taxon>Embryophyta</taxon>
        <taxon>Tracheophyta</taxon>
        <taxon>Spermatophyta</taxon>
        <taxon>Magnoliopsida</taxon>
        <taxon>Liliopsida</taxon>
        <taxon>Poales</taxon>
        <taxon>Poaceae</taxon>
        <taxon>BOP clade</taxon>
        <taxon>Pooideae</taxon>
        <taxon>Stipodae</taxon>
        <taxon>Brachypodieae</taxon>
        <taxon>Brachypodium</taxon>
    </lineage>
</organism>
<evidence type="ECO:0000313" key="2">
    <source>
        <dbReference type="EMBL" id="KQJ88148.1"/>
    </source>
</evidence>